<dbReference type="RefSeq" id="WP_050021273.1">
    <property type="nucleotide sequence ID" value="NZ_CP009928.1"/>
</dbReference>
<dbReference type="GO" id="GO:0009279">
    <property type="term" value="C:cell outer membrane"/>
    <property type="evidence" value="ECO:0007669"/>
    <property type="project" value="UniProtKB-SubCell"/>
</dbReference>
<dbReference type="GO" id="GO:1990281">
    <property type="term" value="C:efflux pump complex"/>
    <property type="evidence" value="ECO:0007669"/>
    <property type="project" value="TreeGrafter"/>
</dbReference>
<gene>
    <name evidence="9" type="ORF">OK18_15955</name>
</gene>
<dbReference type="SUPFAM" id="SSF56954">
    <property type="entry name" value="Outer membrane efflux proteins (OEP)"/>
    <property type="match status" value="1"/>
</dbReference>
<keyword evidence="6" id="KW-0472">Membrane</keyword>
<evidence type="ECO:0000313" key="9">
    <source>
        <dbReference type="EMBL" id="AKK73903.1"/>
    </source>
</evidence>
<dbReference type="STRING" id="1324352.OK18_15955"/>
<keyword evidence="5" id="KW-0812">Transmembrane</keyword>
<comment type="similarity">
    <text evidence="2">Belongs to the outer membrane factor (OMF) (TC 1.B.17) family.</text>
</comment>
<keyword evidence="7" id="KW-0998">Cell outer membrane</keyword>
<dbReference type="OrthoDB" id="1271612at2"/>
<dbReference type="InterPro" id="IPR003423">
    <property type="entry name" value="OMP_efflux"/>
</dbReference>
<sequence>MKIYLTGLLLLGIIYSIPAQAGSLRNDTIRLSLKDAWQRAEENSRYIKINTINTDIAEAEVKDAKRERLPEIGVKGSIEKASNIPIYENGIFSRPVQHEVIHTLYRAGADFYLNIYEGNKLNLKIKENQTLQKIKNIRKEQSVSDIHYKTATLYLELQKTLIFRNLIRQDIADQQTQLKEIQALYKNGVVLKTDVLRVELELSKRKMALMTIENDILIAMQKLNIILGIPDDQIVIPDAPFSQWDENTTYKEYLQLALDHSFDYHVSEQQTELSKIKLKQVKANVSPKIGLYGEFYYANPQIFLYPYNPYWYSLGIVGLKASFSISSLYHNTQKVKAAALEFEKEEETHKDTEDKVRQQVKEAYLRYQEALEQIRVAETNVTQAKENARITKNTYFSQTSLITDLLDADIQLLQTKFELEAAKIMAQNNYYLLQNITGTL</sequence>
<evidence type="ECO:0000256" key="6">
    <source>
        <dbReference type="ARBA" id="ARBA00023136"/>
    </source>
</evidence>
<comment type="subcellular location">
    <subcellularLocation>
        <location evidence="1">Cell outer membrane</location>
    </subcellularLocation>
</comment>
<proteinExistence type="inferred from homology"/>
<evidence type="ECO:0000256" key="1">
    <source>
        <dbReference type="ARBA" id="ARBA00004442"/>
    </source>
</evidence>
<evidence type="ECO:0000256" key="2">
    <source>
        <dbReference type="ARBA" id="ARBA00007613"/>
    </source>
</evidence>
<evidence type="ECO:0000313" key="10">
    <source>
        <dbReference type="Proteomes" id="UP000035213"/>
    </source>
</evidence>
<evidence type="ECO:0000256" key="3">
    <source>
        <dbReference type="ARBA" id="ARBA00022448"/>
    </source>
</evidence>
<dbReference type="GO" id="GO:0015288">
    <property type="term" value="F:porin activity"/>
    <property type="evidence" value="ECO:0007669"/>
    <property type="project" value="TreeGrafter"/>
</dbReference>
<dbReference type="Gene3D" id="1.20.1600.10">
    <property type="entry name" value="Outer membrane efflux proteins (OEP)"/>
    <property type="match status" value="1"/>
</dbReference>
<dbReference type="EMBL" id="CP009928">
    <property type="protein sequence ID" value="AKK73903.1"/>
    <property type="molecule type" value="Genomic_DNA"/>
</dbReference>
<dbReference type="InterPro" id="IPR051906">
    <property type="entry name" value="TolC-like"/>
</dbReference>
<dbReference type="PANTHER" id="PTHR30026:SF23">
    <property type="entry name" value="TO APRF-PUTATIVE OUTER MEMBRANE EFFLUX PROTEIN OR SECRETED ALKALINE PHOSPHATASE-RELATED"/>
    <property type="match status" value="1"/>
</dbReference>
<reference evidence="9 10" key="1">
    <citation type="submission" date="2014-11" db="EMBL/GenBank/DDBJ databases">
        <authorList>
            <person name="Park G.-S."/>
            <person name="Hong S.-J."/>
            <person name="Jung B.K."/>
            <person name="Khan A.R."/>
            <person name="Kwak Y."/>
            <person name="Shin J.-H."/>
        </authorList>
    </citation>
    <scope>NUCLEOTIDE SEQUENCE [LARGE SCALE GENOMIC DNA]</scope>
    <source>
        <strain evidence="9 10">DSM 27622</strain>
    </source>
</reference>
<evidence type="ECO:0000256" key="8">
    <source>
        <dbReference type="SAM" id="Coils"/>
    </source>
</evidence>
<keyword evidence="8" id="KW-0175">Coiled coil</keyword>
<keyword evidence="3" id="KW-0813">Transport</keyword>
<evidence type="ECO:0000256" key="4">
    <source>
        <dbReference type="ARBA" id="ARBA00022452"/>
    </source>
</evidence>
<dbReference type="Pfam" id="PF02321">
    <property type="entry name" value="OEP"/>
    <property type="match status" value="2"/>
</dbReference>
<dbReference type="PANTHER" id="PTHR30026">
    <property type="entry name" value="OUTER MEMBRANE PROTEIN TOLC"/>
    <property type="match status" value="1"/>
</dbReference>
<organism evidence="9 10">
    <name type="scientific">Chryseobacterium gallinarum</name>
    <dbReference type="NCBI Taxonomy" id="1324352"/>
    <lineage>
        <taxon>Bacteria</taxon>
        <taxon>Pseudomonadati</taxon>
        <taxon>Bacteroidota</taxon>
        <taxon>Flavobacteriia</taxon>
        <taxon>Flavobacteriales</taxon>
        <taxon>Weeksellaceae</taxon>
        <taxon>Chryseobacterium group</taxon>
        <taxon>Chryseobacterium</taxon>
    </lineage>
</organism>
<feature type="coiled-coil region" evidence="8">
    <location>
        <begin position="335"/>
        <end position="387"/>
    </location>
</feature>
<dbReference type="AlphaFoldDB" id="A0A0G3M7C6"/>
<evidence type="ECO:0000256" key="7">
    <source>
        <dbReference type="ARBA" id="ARBA00023237"/>
    </source>
</evidence>
<dbReference type="Proteomes" id="UP000035213">
    <property type="component" value="Chromosome"/>
</dbReference>
<keyword evidence="4" id="KW-1134">Transmembrane beta strand</keyword>
<protein>
    <submittedName>
        <fullName evidence="9">Transporter</fullName>
    </submittedName>
</protein>
<dbReference type="KEGG" id="cgn:OK18_15955"/>
<dbReference type="PATRIC" id="fig|1324352.5.peg.3330"/>
<accession>A0A0G3M7C6</accession>
<name>A0A0G3M7C6_CHRGL</name>
<evidence type="ECO:0000256" key="5">
    <source>
        <dbReference type="ARBA" id="ARBA00022692"/>
    </source>
</evidence>
<dbReference type="GO" id="GO:0015562">
    <property type="term" value="F:efflux transmembrane transporter activity"/>
    <property type="evidence" value="ECO:0007669"/>
    <property type="project" value="InterPro"/>
</dbReference>